<organism evidence="1 2">
    <name type="scientific">Nonomuraea thailandensis</name>
    <dbReference type="NCBI Taxonomy" id="1188745"/>
    <lineage>
        <taxon>Bacteria</taxon>
        <taxon>Bacillati</taxon>
        <taxon>Actinomycetota</taxon>
        <taxon>Actinomycetes</taxon>
        <taxon>Streptosporangiales</taxon>
        <taxon>Streptosporangiaceae</taxon>
        <taxon>Nonomuraea</taxon>
    </lineage>
</organism>
<proteinExistence type="predicted"/>
<gene>
    <name evidence="1" type="ORF">HD597_010258</name>
</gene>
<evidence type="ECO:0000313" key="1">
    <source>
        <dbReference type="EMBL" id="MCP2363238.1"/>
    </source>
</evidence>
<reference evidence="1" key="1">
    <citation type="submission" date="2022-06" db="EMBL/GenBank/DDBJ databases">
        <title>Sequencing the genomes of 1000 actinobacteria strains.</title>
        <authorList>
            <person name="Klenk H.-P."/>
        </authorList>
    </citation>
    <scope>NUCLEOTIDE SEQUENCE</scope>
    <source>
        <strain evidence="1">DSM 46694</strain>
    </source>
</reference>
<sequence length="468" mass="52959">MYVIYRSWNQGTAGKSVRHLAEPTVLDWVRSVWSEASAQDAYDWLLQELGTNVYGLDQLFSEGGPAPETMQDLRTLARTRLPEVYQCNVDEHSVRVLANGLDHDVAYYLVDDVAVAAHPERWSFAVHDGPLPDDVGPEKTTFKAPLQVVELAEHPPSGEGTVFAVLLTFKALRDCIGWNPTHALPGVRLPQFGAALRDLDVPTEEWPLELEVLPVLVAPGEEGVRPALERCNRWPDYSWNSGEQPHPPPSHDAAVRLLETGHRERTVIRVGEHLAQMFINHGRDLFDQWFFFDDRWAGANPDLAASLIWFAYHWDPLCSRHHMLHTPCSDNRVRYVAVVGDDGGTIQVREALPHDDPRIWDLHRWSYQKRPPGEVTAGEVLGSVEIQLRQPSPDMCKFTEFEITRTRHGQAVAGKLARHIRQDLLEAGIRCATGWLPKENLYPHGRRFLRMLGRLDESFDGPSSLFLA</sequence>
<protein>
    <submittedName>
        <fullName evidence="1">Uncharacterized protein</fullName>
    </submittedName>
</protein>
<dbReference type="Proteomes" id="UP001139648">
    <property type="component" value="Unassembled WGS sequence"/>
</dbReference>
<keyword evidence="2" id="KW-1185">Reference proteome</keyword>
<dbReference type="RefSeq" id="WP_253754685.1">
    <property type="nucleotide sequence ID" value="NZ_BAABKA010000023.1"/>
</dbReference>
<name>A0A9X2GZJ7_9ACTN</name>
<dbReference type="EMBL" id="JAMZEB010000002">
    <property type="protein sequence ID" value="MCP2363238.1"/>
    <property type="molecule type" value="Genomic_DNA"/>
</dbReference>
<dbReference type="AlphaFoldDB" id="A0A9X2GZJ7"/>
<comment type="caution">
    <text evidence="1">The sequence shown here is derived from an EMBL/GenBank/DDBJ whole genome shotgun (WGS) entry which is preliminary data.</text>
</comment>
<accession>A0A9X2GZJ7</accession>
<evidence type="ECO:0000313" key="2">
    <source>
        <dbReference type="Proteomes" id="UP001139648"/>
    </source>
</evidence>